<proteinExistence type="predicted"/>
<sequence>MNSTVRNNEHILPAKKHISASPEYSAAAGSRKVLLAGSRSGPWRLALTGPPLCSERSVRRELAPRQGFRSNGFLWILEKVSPALTGDADGSENLEGQAGFHSKDDGSGDAGHFDEHPVLLAEEPRVRQQLSEFLLLGRMF</sequence>
<dbReference type="EMBL" id="JARO02003790">
    <property type="protein sequence ID" value="KPP69766.1"/>
    <property type="molecule type" value="Genomic_DNA"/>
</dbReference>
<feature type="compositionally biased region" description="Basic and acidic residues" evidence="1">
    <location>
        <begin position="101"/>
        <end position="114"/>
    </location>
</feature>
<feature type="region of interest" description="Disordered" evidence="1">
    <location>
        <begin position="86"/>
        <end position="114"/>
    </location>
</feature>
<accession>A0A0P7U6C8</accession>
<comment type="caution">
    <text evidence="2">The sequence shown here is derived from an EMBL/GenBank/DDBJ whole genome shotgun (WGS) entry which is preliminary data.</text>
</comment>
<evidence type="ECO:0000313" key="3">
    <source>
        <dbReference type="Proteomes" id="UP000034805"/>
    </source>
</evidence>
<dbReference type="AlphaFoldDB" id="A0A0P7U6C8"/>
<evidence type="ECO:0000256" key="1">
    <source>
        <dbReference type="SAM" id="MobiDB-lite"/>
    </source>
</evidence>
<evidence type="ECO:0000313" key="2">
    <source>
        <dbReference type="EMBL" id="KPP69766.1"/>
    </source>
</evidence>
<name>A0A0P7U6C8_SCLFO</name>
<organism evidence="2 3">
    <name type="scientific">Scleropages formosus</name>
    <name type="common">Asian bonytongue</name>
    <name type="synonym">Osteoglossum formosum</name>
    <dbReference type="NCBI Taxonomy" id="113540"/>
    <lineage>
        <taxon>Eukaryota</taxon>
        <taxon>Metazoa</taxon>
        <taxon>Chordata</taxon>
        <taxon>Craniata</taxon>
        <taxon>Vertebrata</taxon>
        <taxon>Euteleostomi</taxon>
        <taxon>Actinopterygii</taxon>
        <taxon>Neopterygii</taxon>
        <taxon>Teleostei</taxon>
        <taxon>Osteoglossocephala</taxon>
        <taxon>Osteoglossomorpha</taxon>
        <taxon>Osteoglossiformes</taxon>
        <taxon>Osteoglossidae</taxon>
        <taxon>Scleropages</taxon>
    </lineage>
</organism>
<dbReference type="Proteomes" id="UP000034805">
    <property type="component" value="Unassembled WGS sequence"/>
</dbReference>
<reference evidence="2 3" key="1">
    <citation type="submission" date="2015-08" db="EMBL/GenBank/DDBJ databases">
        <title>The genome of the Asian arowana (Scleropages formosus).</title>
        <authorList>
            <person name="Tan M.H."/>
            <person name="Gan H.M."/>
            <person name="Croft L.J."/>
            <person name="Austin C.M."/>
        </authorList>
    </citation>
    <scope>NUCLEOTIDE SEQUENCE [LARGE SCALE GENOMIC DNA]</scope>
    <source>
        <strain evidence="2">Aro1</strain>
    </source>
</reference>
<protein>
    <submittedName>
        <fullName evidence="2">Uncharacterized protein</fullName>
    </submittedName>
</protein>
<gene>
    <name evidence="2" type="ORF">Z043_111454</name>
</gene>